<proteinExistence type="predicted"/>
<gene>
    <name evidence="2" type="ORF">CQ13_00465</name>
</gene>
<feature type="transmembrane region" description="Helical" evidence="1">
    <location>
        <begin position="344"/>
        <end position="362"/>
    </location>
</feature>
<accession>A0A0R3NDE4</accession>
<feature type="transmembrane region" description="Helical" evidence="1">
    <location>
        <begin position="21"/>
        <end position="41"/>
    </location>
</feature>
<dbReference type="AlphaFoldDB" id="A0A0R3NDE4"/>
<keyword evidence="1" id="KW-0812">Transmembrane</keyword>
<reference evidence="2 3" key="1">
    <citation type="submission" date="2014-03" db="EMBL/GenBank/DDBJ databases">
        <title>Bradyrhizobium valentinum sp. nov., isolated from effective nodules of Lupinus mariae-josephae, a lupine endemic of basic-lime soils in Eastern Spain.</title>
        <authorList>
            <person name="Duran D."/>
            <person name="Rey L."/>
            <person name="Navarro A."/>
            <person name="Busquets A."/>
            <person name="Imperial J."/>
            <person name="Ruiz-Argueso T."/>
        </authorList>
    </citation>
    <scope>NUCLEOTIDE SEQUENCE [LARGE SCALE GENOMIC DNA]</scope>
    <source>
        <strain evidence="2 3">Ro19</strain>
    </source>
</reference>
<organism evidence="2 3">
    <name type="scientific">Bradyrhizobium retamae</name>
    <dbReference type="NCBI Taxonomy" id="1300035"/>
    <lineage>
        <taxon>Bacteria</taxon>
        <taxon>Pseudomonadati</taxon>
        <taxon>Pseudomonadota</taxon>
        <taxon>Alphaproteobacteria</taxon>
        <taxon>Hyphomicrobiales</taxon>
        <taxon>Nitrobacteraceae</taxon>
        <taxon>Bradyrhizobium</taxon>
    </lineage>
</organism>
<dbReference type="OrthoDB" id="9786218at2"/>
<feature type="transmembrane region" description="Helical" evidence="1">
    <location>
        <begin position="220"/>
        <end position="244"/>
    </location>
</feature>
<evidence type="ECO:0000313" key="3">
    <source>
        <dbReference type="Proteomes" id="UP000052023"/>
    </source>
</evidence>
<comment type="caution">
    <text evidence="2">The sequence shown here is derived from an EMBL/GenBank/DDBJ whole genome shotgun (WGS) entry which is preliminary data.</text>
</comment>
<sequence length="483" mass="52277">MNTITAAATNEKSTILGQVPAWLWIGIGVYALLLSNGGMLLNDSDTYWQITVGQWILDHHALPRTDSYSFTKAGEPWTSSSWLAQVLYAASYNLAGWTGPVVLASSCIAATFALLAHILGRRIPAVHAVTFAMAASALSMEHFLARPHVLALPIMLAWANGLMSASERGQAPSPWLLSLIAVWANLHGGFVFGLVLVGAFALDALWNADRTQQKQLVLRWAAFGIGALAACCATPYGWGSILAARKILDLGELLHLISEWTPADFSKFGAFEMAILTLIAGALHGGVKLSPPRIALVLGLLHMALSHVRNFEIFALLLPIVVLAPVASQFALRPAWSARTRAPTAVIAAVMVLLGGWTWLLAANTTFAPPERQSPSAAVDALKAHNPKRVLNDLPFGGYLIWRQTPVFVDGRAELYGEAFEMAYYRALKLKDVNQFLDILKSWDIDAVLLTPSTPAVGLLDHIGGWRRAYADENAVLHVRTAN</sequence>
<dbReference type="RefSeq" id="WP_057841066.1">
    <property type="nucleotide sequence ID" value="NZ_LLYA01000001.1"/>
</dbReference>
<keyword evidence="1" id="KW-0472">Membrane</keyword>
<evidence type="ECO:0008006" key="4">
    <source>
        <dbReference type="Google" id="ProtNLM"/>
    </source>
</evidence>
<feature type="transmembrane region" description="Helical" evidence="1">
    <location>
        <begin position="265"/>
        <end position="283"/>
    </location>
</feature>
<feature type="transmembrane region" description="Helical" evidence="1">
    <location>
        <begin position="94"/>
        <end position="116"/>
    </location>
</feature>
<dbReference type="EMBL" id="LLYA01000001">
    <property type="protein sequence ID" value="KRR30177.1"/>
    <property type="molecule type" value="Genomic_DNA"/>
</dbReference>
<feature type="transmembrane region" description="Helical" evidence="1">
    <location>
        <begin position="123"/>
        <end position="139"/>
    </location>
</feature>
<evidence type="ECO:0000313" key="2">
    <source>
        <dbReference type="EMBL" id="KRR30177.1"/>
    </source>
</evidence>
<keyword evidence="3" id="KW-1185">Reference proteome</keyword>
<dbReference type="Proteomes" id="UP000052023">
    <property type="component" value="Unassembled WGS sequence"/>
</dbReference>
<keyword evidence="1" id="KW-1133">Transmembrane helix</keyword>
<name>A0A0R3NDE4_9BRAD</name>
<evidence type="ECO:0000256" key="1">
    <source>
        <dbReference type="SAM" id="Phobius"/>
    </source>
</evidence>
<protein>
    <recommendedName>
        <fullName evidence="4">Glycosyltransferase RgtA/B/C/D-like domain-containing protein</fullName>
    </recommendedName>
</protein>
<feature type="transmembrane region" description="Helical" evidence="1">
    <location>
        <begin position="175"/>
        <end position="200"/>
    </location>
</feature>
<feature type="transmembrane region" description="Helical" evidence="1">
    <location>
        <begin position="313"/>
        <end position="332"/>
    </location>
</feature>